<dbReference type="AlphaFoldDB" id="A0AAN8YRR8"/>
<comment type="caution">
    <text evidence="2">The sequence shown here is derived from an EMBL/GenBank/DDBJ whole genome shotgun (WGS) entry which is preliminary data.</text>
</comment>
<reference evidence="2 3" key="1">
    <citation type="submission" date="2024-02" db="EMBL/GenBank/DDBJ databases">
        <title>de novo genome assembly of Solanum bulbocastanum strain 11H21.</title>
        <authorList>
            <person name="Hosaka A.J."/>
        </authorList>
    </citation>
    <scope>NUCLEOTIDE SEQUENCE [LARGE SCALE GENOMIC DNA]</scope>
    <source>
        <tissue evidence="2">Young leaves</tissue>
    </source>
</reference>
<dbReference type="EMBL" id="JBANQN010000001">
    <property type="protein sequence ID" value="KAK6805515.1"/>
    <property type="molecule type" value="Genomic_DNA"/>
</dbReference>
<keyword evidence="1" id="KW-0472">Membrane</keyword>
<proteinExistence type="predicted"/>
<evidence type="ECO:0000256" key="1">
    <source>
        <dbReference type="SAM" id="Phobius"/>
    </source>
</evidence>
<dbReference type="Proteomes" id="UP001371456">
    <property type="component" value="Unassembled WGS sequence"/>
</dbReference>
<organism evidence="2 3">
    <name type="scientific">Solanum bulbocastanum</name>
    <name type="common">Wild potato</name>
    <dbReference type="NCBI Taxonomy" id="147425"/>
    <lineage>
        <taxon>Eukaryota</taxon>
        <taxon>Viridiplantae</taxon>
        <taxon>Streptophyta</taxon>
        <taxon>Embryophyta</taxon>
        <taxon>Tracheophyta</taxon>
        <taxon>Spermatophyta</taxon>
        <taxon>Magnoliopsida</taxon>
        <taxon>eudicotyledons</taxon>
        <taxon>Gunneridae</taxon>
        <taxon>Pentapetalae</taxon>
        <taxon>asterids</taxon>
        <taxon>lamiids</taxon>
        <taxon>Solanales</taxon>
        <taxon>Solanaceae</taxon>
        <taxon>Solanoideae</taxon>
        <taxon>Solaneae</taxon>
        <taxon>Solanum</taxon>
    </lineage>
</organism>
<sequence length="67" mass="7705">MFQGGTTRSFSSLYAGLSYVSKFFLLSWSHLLHRIYEENIAMEHLSARALGHLRGNSRLRLKQDSFA</sequence>
<name>A0AAN8YRR8_SOLBU</name>
<protein>
    <submittedName>
        <fullName evidence="2">Uncharacterized protein</fullName>
    </submittedName>
</protein>
<feature type="transmembrane region" description="Helical" evidence="1">
    <location>
        <begin position="12"/>
        <end position="32"/>
    </location>
</feature>
<keyword evidence="3" id="KW-1185">Reference proteome</keyword>
<accession>A0AAN8YRR8</accession>
<evidence type="ECO:0000313" key="2">
    <source>
        <dbReference type="EMBL" id="KAK6805515.1"/>
    </source>
</evidence>
<gene>
    <name evidence="2" type="ORF">RDI58_003300</name>
</gene>
<keyword evidence="1" id="KW-1133">Transmembrane helix</keyword>
<evidence type="ECO:0000313" key="3">
    <source>
        <dbReference type="Proteomes" id="UP001371456"/>
    </source>
</evidence>
<keyword evidence="1" id="KW-0812">Transmembrane</keyword>